<dbReference type="Proteomes" id="UP000177419">
    <property type="component" value="Unassembled WGS sequence"/>
</dbReference>
<comment type="caution">
    <text evidence="2">The sequence shown here is derived from an EMBL/GenBank/DDBJ whole genome shotgun (WGS) entry which is preliminary data.</text>
</comment>
<sequence>MEKILSFLNFLKVDFNFSPGVLLAGLFFVFILLYGLSLGRTRAVFSFLGIYIAYAVQSVFPYWDWLHETVKFSPQPYFTKVSFFLAVYFAVFLILNKSLAKNRLTIAEASFFAVTVISLLQLGLLLIIVLGMLPLDIIARFVPAALAVYFITPPAVFFWFTVPIPALLLVKRGKEIAR</sequence>
<feature type="transmembrane region" description="Helical" evidence="1">
    <location>
        <begin position="111"/>
        <end position="135"/>
    </location>
</feature>
<keyword evidence="1" id="KW-0472">Membrane</keyword>
<feature type="transmembrane region" description="Helical" evidence="1">
    <location>
        <begin position="43"/>
        <end position="63"/>
    </location>
</feature>
<reference evidence="2 3" key="1">
    <citation type="journal article" date="2016" name="Nat. Commun.">
        <title>Thousands of microbial genomes shed light on interconnected biogeochemical processes in an aquifer system.</title>
        <authorList>
            <person name="Anantharaman K."/>
            <person name="Brown C.T."/>
            <person name="Hug L.A."/>
            <person name="Sharon I."/>
            <person name="Castelle C.J."/>
            <person name="Probst A.J."/>
            <person name="Thomas B.C."/>
            <person name="Singh A."/>
            <person name="Wilkins M.J."/>
            <person name="Karaoz U."/>
            <person name="Brodie E.L."/>
            <person name="Williams K.H."/>
            <person name="Hubbard S.S."/>
            <person name="Banfield J.F."/>
        </authorList>
    </citation>
    <scope>NUCLEOTIDE SEQUENCE [LARGE SCALE GENOMIC DNA]</scope>
</reference>
<feature type="transmembrane region" description="Helical" evidence="1">
    <location>
        <begin position="83"/>
        <end position="99"/>
    </location>
</feature>
<evidence type="ECO:0000313" key="2">
    <source>
        <dbReference type="EMBL" id="OGN05900.1"/>
    </source>
</evidence>
<evidence type="ECO:0000313" key="3">
    <source>
        <dbReference type="Proteomes" id="UP000177419"/>
    </source>
</evidence>
<feature type="transmembrane region" description="Helical" evidence="1">
    <location>
        <begin position="147"/>
        <end position="170"/>
    </location>
</feature>
<keyword evidence="1" id="KW-1133">Transmembrane helix</keyword>
<dbReference type="STRING" id="1802669.A2746_00420"/>
<feature type="transmembrane region" description="Helical" evidence="1">
    <location>
        <begin position="15"/>
        <end position="36"/>
    </location>
</feature>
<accession>A0A1F8EZY3</accession>
<proteinExistence type="predicted"/>
<keyword evidence="1" id="KW-0812">Transmembrane</keyword>
<evidence type="ECO:0000256" key="1">
    <source>
        <dbReference type="SAM" id="Phobius"/>
    </source>
</evidence>
<name>A0A1F8EZY3_9BACT</name>
<dbReference type="EMBL" id="MGJJ01000003">
    <property type="protein sequence ID" value="OGN05900.1"/>
    <property type="molecule type" value="Genomic_DNA"/>
</dbReference>
<organism evidence="2 3">
    <name type="scientific">Candidatus Yanofskybacteria bacterium RIFCSPHIGHO2_01_FULL_44_22</name>
    <dbReference type="NCBI Taxonomy" id="1802669"/>
    <lineage>
        <taxon>Bacteria</taxon>
        <taxon>Candidatus Yanofskyibacteriota</taxon>
    </lineage>
</organism>
<dbReference type="AlphaFoldDB" id="A0A1F8EZY3"/>
<protein>
    <submittedName>
        <fullName evidence="2">Uncharacterized protein</fullName>
    </submittedName>
</protein>
<gene>
    <name evidence="2" type="ORF">A2746_00420</name>
</gene>